<evidence type="ECO:0000256" key="6">
    <source>
        <dbReference type="ARBA" id="ARBA00022925"/>
    </source>
</evidence>
<dbReference type="Pfam" id="PF01036">
    <property type="entry name" value="Bac_rhodopsin"/>
    <property type="match status" value="1"/>
</dbReference>
<comment type="subcellular location">
    <subcellularLocation>
        <location evidence="1">Membrane</location>
        <topology evidence="1">Multi-pass membrane protein</topology>
    </subcellularLocation>
</comment>
<evidence type="ECO:0000256" key="2">
    <source>
        <dbReference type="ARBA" id="ARBA00008130"/>
    </source>
</evidence>
<keyword evidence="10 12" id="KW-0675">Receptor</keyword>
<keyword evidence="7 11" id="KW-1133">Transmembrane helix</keyword>
<dbReference type="SMART" id="SM01021">
    <property type="entry name" value="Bac_rhodopsin"/>
    <property type="match status" value="1"/>
</dbReference>
<keyword evidence="9 11" id="KW-0472">Membrane</keyword>
<keyword evidence="6" id="KW-0681">Retinal protein</keyword>
<dbReference type="OrthoDB" id="536545at2759"/>
<name>A0A166G536_9AGAM</name>
<dbReference type="PANTHER" id="PTHR28286:SF2">
    <property type="entry name" value="BACTERIORHODOPSIN _OPSIN, NOPA (EUROFUNG)"/>
    <property type="match status" value="1"/>
</dbReference>
<gene>
    <name evidence="12" type="ORF">SISSUDRAFT_1059656</name>
</gene>
<evidence type="ECO:0000313" key="13">
    <source>
        <dbReference type="Proteomes" id="UP000076798"/>
    </source>
</evidence>
<proteinExistence type="inferred from homology"/>
<evidence type="ECO:0000256" key="7">
    <source>
        <dbReference type="ARBA" id="ARBA00022989"/>
    </source>
</evidence>
<evidence type="ECO:0000313" key="12">
    <source>
        <dbReference type="EMBL" id="KZT41316.1"/>
    </source>
</evidence>
<organism evidence="12 13">
    <name type="scientific">Sistotremastrum suecicum HHB10207 ss-3</name>
    <dbReference type="NCBI Taxonomy" id="1314776"/>
    <lineage>
        <taxon>Eukaryota</taxon>
        <taxon>Fungi</taxon>
        <taxon>Dikarya</taxon>
        <taxon>Basidiomycota</taxon>
        <taxon>Agaricomycotina</taxon>
        <taxon>Agaricomycetes</taxon>
        <taxon>Sistotremastrales</taxon>
        <taxon>Sistotremastraceae</taxon>
        <taxon>Sistotremastrum</taxon>
    </lineage>
</organism>
<dbReference type="SUPFAM" id="SSF81321">
    <property type="entry name" value="Family A G protein-coupled receptor-like"/>
    <property type="match status" value="1"/>
</dbReference>
<sequence length="281" mass="31508">MSSHTSSEGSHVPPVVLLIDHRGQSSFWIAFWIFVISSILFAGLSLRVAVRARLFYYIGALIAIIGAMNYYRMASREGYALVPQGIKTIDGVDSSIIRQVYSQHYTDWSLGTILTLFQLSLLSGMSWLHTALLLIATEGQIQTASIAALQGDHTRKMVWWGFSLLFTAYSIYNVSVHGRKAAHLQHTRVYILYSVVLFGTDLLLIAYPLNFLFGEGLGITSVGTEQVIYSILDIFVKTGFGLILAFVDLLTDHEYTLNILPESWVEPRSKTRALQLLVRHF</sequence>
<evidence type="ECO:0000256" key="8">
    <source>
        <dbReference type="ARBA" id="ARBA00022991"/>
    </source>
</evidence>
<evidence type="ECO:0000256" key="1">
    <source>
        <dbReference type="ARBA" id="ARBA00004141"/>
    </source>
</evidence>
<dbReference type="PANTHER" id="PTHR28286">
    <property type="match status" value="1"/>
</dbReference>
<keyword evidence="13" id="KW-1185">Reference proteome</keyword>
<dbReference type="GO" id="GO:0005886">
    <property type="term" value="C:plasma membrane"/>
    <property type="evidence" value="ECO:0007669"/>
    <property type="project" value="TreeGrafter"/>
</dbReference>
<reference evidence="12 13" key="1">
    <citation type="journal article" date="2016" name="Mol. Biol. Evol.">
        <title>Comparative Genomics of Early-Diverging Mushroom-Forming Fungi Provides Insights into the Origins of Lignocellulose Decay Capabilities.</title>
        <authorList>
            <person name="Nagy L.G."/>
            <person name="Riley R."/>
            <person name="Tritt A."/>
            <person name="Adam C."/>
            <person name="Daum C."/>
            <person name="Floudas D."/>
            <person name="Sun H."/>
            <person name="Yadav J.S."/>
            <person name="Pangilinan J."/>
            <person name="Larsson K.H."/>
            <person name="Matsuura K."/>
            <person name="Barry K."/>
            <person name="Labutti K."/>
            <person name="Kuo R."/>
            <person name="Ohm R.A."/>
            <person name="Bhattacharya S.S."/>
            <person name="Shirouzu T."/>
            <person name="Yoshinaga Y."/>
            <person name="Martin F.M."/>
            <person name="Grigoriev I.V."/>
            <person name="Hibbett D.S."/>
        </authorList>
    </citation>
    <scope>NUCLEOTIDE SEQUENCE [LARGE SCALE GENOMIC DNA]</scope>
    <source>
        <strain evidence="12 13">HHB10207 ss-3</strain>
    </source>
</reference>
<dbReference type="InterPro" id="IPR001425">
    <property type="entry name" value="Arc/bac/fun_rhodopsins"/>
</dbReference>
<comment type="similarity">
    <text evidence="2">Belongs to the archaeal/bacterial/fungal opsin family.</text>
</comment>
<feature type="transmembrane region" description="Helical" evidence="11">
    <location>
        <begin position="54"/>
        <end position="71"/>
    </location>
</feature>
<feature type="transmembrane region" description="Helical" evidence="11">
    <location>
        <begin position="108"/>
        <end position="137"/>
    </location>
</feature>
<feature type="transmembrane region" description="Helical" evidence="11">
    <location>
        <begin position="157"/>
        <end position="176"/>
    </location>
</feature>
<evidence type="ECO:0000256" key="9">
    <source>
        <dbReference type="ARBA" id="ARBA00023136"/>
    </source>
</evidence>
<dbReference type="Gene3D" id="1.20.1070.10">
    <property type="entry name" value="Rhodopsin 7-helix transmembrane proteins"/>
    <property type="match status" value="1"/>
</dbReference>
<protein>
    <submittedName>
        <fullName evidence="12">Family A G protein-coupled receptor-like protein</fullName>
    </submittedName>
</protein>
<keyword evidence="5 11" id="KW-0812">Transmembrane</keyword>
<dbReference type="GO" id="GO:0009881">
    <property type="term" value="F:photoreceptor activity"/>
    <property type="evidence" value="ECO:0007669"/>
    <property type="project" value="UniProtKB-KW"/>
</dbReference>
<dbReference type="AlphaFoldDB" id="A0A166G536"/>
<feature type="transmembrane region" description="Helical" evidence="11">
    <location>
        <begin position="227"/>
        <end position="250"/>
    </location>
</feature>
<evidence type="ECO:0000256" key="10">
    <source>
        <dbReference type="ARBA" id="ARBA00023170"/>
    </source>
</evidence>
<dbReference type="PRINTS" id="PR00251">
    <property type="entry name" value="BACTRLOPSIN"/>
</dbReference>
<keyword evidence="4" id="KW-0716">Sensory transduction</keyword>
<feature type="transmembrane region" description="Helical" evidence="11">
    <location>
        <begin position="188"/>
        <end position="207"/>
    </location>
</feature>
<accession>A0A166G536</accession>
<dbReference type="GO" id="GO:0007602">
    <property type="term" value="P:phototransduction"/>
    <property type="evidence" value="ECO:0007669"/>
    <property type="project" value="UniProtKB-KW"/>
</dbReference>
<keyword evidence="8" id="KW-0157">Chromophore</keyword>
<dbReference type="Proteomes" id="UP000076798">
    <property type="component" value="Unassembled WGS sequence"/>
</dbReference>
<evidence type="ECO:0000256" key="3">
    <source>
        <dbReference type="ARBA" id="ARBA00022543"/>
    </source>
</evidence>
<evidence type="ECO:0000256" key="4">
    <source>
        <dbReference type="ARBA" id="ARBA00022606"/>
    </source>
</evidence>
<keyword evidence="3" id="KW-0600">Photoreceptor protein</keyword>
<feature type="transmembrane region" description="Helical" evidence="11">
    <location>
        <begin position="27"/>
        <end position="48"/>
    </location>
</feature>
<dbReference type="EMBL" id="KV428023">
    <property type="protein sequence ID" value="KZT41316.1"/>
    <property type="molecule type" value="Genomic_DNA"/>
</dbReference>
<evidence type="ECO:0000256" key="11">
    <source>
        <dbReference type="SAM" id="Phobius"/>
    </source>
</evidence>
<evidence type="ECO:0000256" key="5">
    <source>
        <dbReference type="ARBA" id="ARBA00022692"/>
    </source>
</evidence>